<organism evidence="2 3">
    <name type="scientific">Naegleria lovaniensis</name>
    <name type="common">Amoeba</name>
    <dbReference type="NCBI Taxonomy" id="51637"/>
    <lineage>
        <taxon>Eukaryota</taxon>
        <taxon>Discoba</taxon>
        <taxon>Heterolobosea</taxon>
        <taxon>Tetramitia</taxon>
        <taxon>Eutetramitia</taxon>
        <taxon>Vahlkampfiidae</taxon>
        <taxon>Naegleria</taxon>
    </lineage>
</organism>
<feature type="region of interest" description="Disordered" evidence="1">
    <location>
        <begin position="1"/>
        <end position="62"/>
    </location>
</feature>
<proteinExistence type="predicted"/>
<sequence>MVGRGKGGKGLDSISQNGEPPKDLLKREREYREKRSNLIEKKRKFQTKRQSNVKDEDRQARGNSNNSCIIPFVDISVKYYSEISVDQKQHTNFSKHERHDDEKDLLSLLMESVNSHFCNDLCFERVPKVDFERIYSPERSIDMSHIDVQPCRGVSICDEKCDEATCQFAFQLVDEFIKHVETCIPTNDMKMSKTTYLYGPKQFIIYTYQSCGKRVHYIWDHDDSFEACYLLQSPAEYLVGGSHGGHAFYVLPTLNYESSDGSCEYILECLTSPNDDLVNSNDDDQNFDYVHEYNDSSPEKEIEISHLLQCFRNFLHGLLGDRYH</sequence>
<dbReference type="Proteomes" id="UP000816034">
    <property type="component" value="Unassembled WGS sequence"/>
</dbReference>
<dbReference type="EMBL" id="PYSW02000021">
    <property type="protein sequence ID" value="KAG2383086.1"/>
    <property type="molecule type" value="Genomic_DNA"/>
</dbReference>
<evidence type="ECO:0000313" key="2">
    <source>
        <dbReference type="EMBL" id="KAG2383086.1"/>
    </source>
</evidence>
<feature type="compositionally biased region" description="Basic and acidic residues" evidence="1">
    <location>
        <begin position="20"/>
        <end position="40"/>
    </location>
</feature>
<accession>A0AA88GLB0</accession>
<evidence type="ECO:0000313" key="3">
    <source>
        <dbReference type="Proteomes" id="UP000816034"/>
    </source>
</evidence>
<dbReference type="GeneID" id="68096878"/>
<name>A0AA88GLB0_NAELO</name>
<comment type="caution">
    <text evidence="2">The sequence shown here is derived from an EMBL/GenBank/DDBJ whole genome shotgun (WGS) entry which is preliminary data.</text>
</comment>
<dbReference type="AlphaFoldDB" id="A0AA88GLB0"/>
<evidence type="ECO:0000256" key="1">
    <source>
        <dbReference type="SAM" id="MobiDB-lite"/>
    </source>
</evidence>
<feature type="compositionally biased region" description="Gly residues" evidence="1">
    <location>
        <begin position="1"/>
        <end position="10"/>
    </location>
</feature>
<keyword evidence="3" id="KW-1185">Reference proteome</keyword>
<reference evidence="2 3" key="1">
    <citation type="journal article" date="2018" name="BMC Genomics">
        <title>The genome of Naegleria lovaniensis, the basis for a comparative approach to unravel pathogenicity factors of the human pathogenic amoeba N. fowleri.</title>
        <authorList>
            <person name="Liechti N."/>
            <person name="Schurch N."/>
            <person name="Bruggmann R."/>
            <person name="Wittwer M."/>
        </authorList>
    </citation>
    <scope>NUCLEOTIDE SEQUENCE [LARGE SCALE GENOMIC DNA]</scope>
    <source>
        <strain evidence="2 3">ATCC 30569</strain>
    </source>
</reference>
<protein>
    <submittedName>
        <fullName evidence="2">Uncharacterized protein</fullName>
    </submittedName>
</protein>
<gene>
    <name evidence="2" type="ORF">C9374_004423</name>
</gene>
<dbReference type="RefSeq" id="XP_044548765.1">
    <property type="nucleotide sequence ID" value="XM_044694061.1"/>
</dbReference>